<proteinExistence type="predicted"/>
<evidence type="ECO:0000313" key="2">
    <source>
        <dbReference type="Proteomes" id="UP000018851"/>
    </source>
</evidence>
<gene>
    <name evidence="1" type="ORF">NX02_16715</name>
</gene>
<dbReference type="AlphaFoldDB" id="W0AD73"/>
<dbReference type="HOGENOM" id="CLU_939083_0_0_5"/>
<sequence>MLKLLNQPRVRTTLGDRYERALEQHRSILPRLSGIDAEIVAALDRDGVFVTTVDALGLSDSGTIVGTAAMLAEQFAPEARARAAGGEAFTIVPPERIVNNPAIYFWGLHDRLLDIAESYIGLPPAYDGVAINYTVADGREISTRKWHRDWEDRRMLKVAVYVHDVDEGGGPFQMIRRHDTLQNDSDGFDYSLADDTELERRLGAGFTRDIVSCTGKAGTVIFTDTARFFHRGKPAIERDRAAIFYSYFASRPRHPFLCERTGMTRGDIARLAHALPHRQRDAALWRRRLSTALRIIPPATL</sequence>
<dbReference type="SUPFAM" id="SSF51197">
    <property type="entry name" value="Clavaminate synthase-like"/>
    <property type="match status" value="1"/>
</dbReference>
<keyword evidence="2" id="KW-1185">Reference proteome</keyword>
<protein>
    <recommendedName>
        <fullName evidence="3">Fe2OG dioxygenase domain-containing protein</fullName>
    </recommendedName>
</protein>
<dbReference type="PATRIC" id="fig|1123269.5.peg.3274"/>
<evidence type="ECO:0000313" key="1">
    <source>
        <dbReference type="EMBL" id="AHE55021.1"/>
    </source>
</evidence>
<dbReference type="EMBL" id="CP006644">
    <property type="protein sequence ID" value="AHE55021.1"/>
    <property type="molecule type" value="Genomic_DNA"/>
</dbReference>
<dbReference type="STRING" id="1123269.NX02_16715"/>
<reference evidence="1 2" key="1">
    <citation type="submission" date="2013-07" db="EMBL/GenBank/DDBJ databases">
        <title>Completed genome of Sphingomonas sanxanigenens NX02.</title>
        <authorList>
            <person name="Ma T."/>
            <person name="Huang H."/>
            <person name="Wu M."/>
            <person name="Li X."/>
            <person name="Li G."/>
        </authorList>
    </citation>
    <scope>NUCLEOTIDE SEQUENCE [LARGE SCALE GENOMIC DNA]</scope>
    <source>
        <strain evidence="1 2">NX02</strain>
    </source>
</reference>
<dbReference type="KEGG" id="ssan:NX02_16715"/>
<dbReference type="Proteomes" id="UP000018851">
    <property type="component" value="Chromosome"/>
</dbReference>
<name>W0AD73_9SPHN</name>
<accession>W0AD73</accession>
<organism evidence="1 2">
    <name type="scientific">Sphingomonas sanxanigenens DSM 19645 = NX02</name>
    <dbReference type="NCBI Taxonomy" id="1123269"/>
    <lineage>
        <taxon>Bacteria</taxon>
        <taxon>Pseudomonadati</taxon>
        <taxon>Pseudomonadota</taxon>
        <taxon>Alphaproteobacteria</taxon>
        <taxon>Sphingomonadales</taxon>
        <taxon>Sphingomonadaceae</taxon>
        <taxon>Sphingomonas</taxon>
    </lineage>
</organism>
<dbReference type="Gene3D" id="2.60.120.620">
    <property type="entry name" value="q2cbj1_9rhob like domain"/>
    <property type="match status" value="1"/>
</dbReference>
<evidence type="ECO:0008006" key="3">
    <source>
        <dbReference type="Google" id="ProtNLM"/>
    </source>
</evidence>
<dbReference type="eggNOG" id="ENOG502Z9SD">
    <property type="taxonomic scope" value="Bacteria"/>
</dbReference>